<comment type="caution">
    <text evidence="5">The sequence shown here is derived from an EMBL/GenBank/DDBJ whole genome shotgun (WGS) entry which is preliminary data.</text>
</comment>
<dbReference type="CDD" id="cd17495">
    <property type="entry name" value="RMtype1_S_Cep9333ORF4827P-TRD2-CR2_like"/>
    <property type="match status" value="1"/>
</dbReference>
<keyword evidence="6" id="KW-1185">Reference proteome</keyword>
<evidence type="ECO:0000256" key="2">
    <source>
        <dbReference type="ARBA" id="ARBA00022747"/>
    </source>
</evidence>
<comment type="similarity">
    <text evidence="1">Belongs to the type-I restriction system S methylase family.</text>
</comment>
<evidence type="ECO:0000313" key="5">
    <source>
        <dbReference type="EMBL" id="MXO53285.1"/>
    </source>
</evidence>
<dbReference type="Proteomes" id="UP000430272">
    <property type="component" value="Unassembled WGS sequence"/>
</dbReference>
<dbReference type="GO" id="GO:0003677">
    <property type="term" value="F:DNA binding"/>
    <property type="evidence" value="ECO:0007669"/>
    <property type="project" value="UniProtKB-KW"/>
</dbReference>
<dbReference type="RefSeq" id="WP_160660162.1">
    <property type="nucleotide sequence ID" value="NZ_BAABDV010000001.1"/>
</dbReference>
<reference evidence="5 6" key="1">
    <citation type="submission" date="2019-12" db="EMBL/GenBank/DDBJ databases">
        <title>Genomic-based taxomic classification of the family Erythrobacteraceae.</title>
        <authorList>
            <person name="Xu L."/>
        </authorList>
    </citation>
    <scope>NUCLEOTIDE SEQUENCE [LARGE SCALE GENOMIC DNA]</scope>
    <source>
        <strain evidence="5 6">JCM 17468</strain>
    </source>
</reference>
<evidence type="ECO:0000313" key="6">
    <source>
        <dbReference type="Proteomes" id="UP000430272"/>
    </source>
</evidence>
<gene>
    <name evidence="5" type="ORF">GRI47_04595</name>
</gene>
<dbReference type="AlphaFoldDB" id="A0A844Y536"/>
<feature type="domain" description="Type I restriction modification DNA specificity" evidence="4">
    <location>
        <begin position="23"/>
        <end position="175"/>
    </location>
</feature>
<dbReference type="Pfam" id="PF01420">
    <property type="entry name" value="Methylase_S"/>
    <property type="match status" value="1"/>
</dbReference>
<evidence type="ECO:0000256" key="1">
    <source>
        <dbReference type="ARBA" id="ARBA00010923"/>
    </source>
</evidence>
<dbReference type="InterPro" id="IPR052021">
    <property type="entry name" value="Type-I_RS_S_subunit"/>
</dbReference>
<dbReference type="OrthoDB" id="164285at2"/>
<protein>
    <submittedName>
        <fullName evidence="5">DNA polymerase beta domain-containing protein region</fullName>
    </submittedName>
</protein>
<dbReference type="SUPFAM" id="SSF116734">
    <property type="entry name" value="DNA methylase specificity domain"/>
    <property type="match status" value="2"/>
</dbReference>
<evidence type="ECO:0000256" key="3">
    <source>
        <dbReference type="ARBA" id="ARBA00023125"/>
    </source>
</evidence>
<organism evidence="5 6">
    <name type="scientific">Qipengyuania pelagi</name>
    <dbReference type="NCBI Taxonomy" id="994320"/>
    <lineage>
        <taxon>Bacteria</taxon>
        <taxon>Pseudomonadati</taxon>
        <taxon>Pseudomonadota</taxon>
        <taxon>Alphaproteobacteria</taxon>
        <taxon>Sphingomonadales</taxon>
        <taxon>Erythrobacteraceae</taxon>
        <taxon>Qipengyuania</taxon>
    </lineage>
</organism>
<dbReference type="EMBL" id="WTYD01000001">
    <property type="protein sequence ID" value="MXO53285.1"/>
    <property type="molecule type" value="Genomic_DNA"/>
</dbReference>
<name>A0A844Y536_9SPHN</name>
<dbReference type="PANTHER" id="PTHR30408:SF13">
    <property type="entry name" value="TYPE I RESTRICTION ENZYME HINDI SPECIFICITY SUBUNIT"/>
    <property type="match status" value="1"/>
</dbReference>
<dbReference type="GO" id="GO:0009307">
    <property type="term" value="P:DNA restriction-modification system"/>
    <property type="evidence" value="ECO:0007669"/>
    <property type="project" value="UniProtKB-KW"/>
</dbReference>
<sequence length="417" mass="46406">MTLREAGVTLIDCVHATPAAVENGYPYIGIPQMKDGRLDFDDARKISDADFIKWTVKARPQMHDIVLSRRTNPGVIAPVRDDTSFALGQNLVLLRASGERVSPGFLRWLASSPLWWDQISKFINVGAVFDSLRCADVPNFELPVPPIADQEAISGLLSALDDKIELNRRMNETLEAQARALFRDWFVDFGPVKAKMAGGTPYLAPDLWSIFPNRFDEEGAPKGWKRSTIGSSFNLTMGQSPPGDTYNDDGEGLPFFQGRTDFGFRYPENRKYCDAPKRVAEAEDTLVSVRAPVGDINLAWEKSCVGRGVAALRHKSGSLSFTYYSAAALRSKLEIYQHTGTVFGAINKKQFEALETVEPDAAVLKAFDELAGPIDQKVRTNETECRTLTRTRDLLLPKLMSGEIRVREAERQIEEAL</sequence>
<accession>A0A844Y536</accession>
<evidence type="ECO:0000259" key="4">
    <source>
        <dbReference type="Pfam" id="PF01420"/>
    </source>
</evidence>
<keyword evidence="2" id="KW-0680">Restriction system</keyword>
<dbReference type="InterPro" id="IPR000055">
    <property type="entry name" value="Restrct_endonuc_typeI_TRD"/>
</dbReference>
<proteinExistence type="inferred from homology"/>
<dbReference type="InterPro" id="IPR044946">
    <property type="entry name" value="Restrct_endonuc_typeI_TRD_sf"/>
</dbReference>
<dbReference type="PANTHER" id="PTHR30408">
    <property type="entry name" value="TYPE-1 RESTRICTION ENZYME ECOKI SPECIFICITY PROTEIN"/>
    <property type="match status" value="1"/>
</dbReference>
<keyword evidence="3" id="KW-0238">DNA-binding</keyword>
<dbReference type="Gene3D" id="3.90.220.20">
    <property type="entry name" value="DNA methylase specificity domains"/>
    <property type="match status" value="2"/>
</dbReference>